<dbReference type="KEGG" id="beq:BEWA_045530"/>
<dbReference type="VEuPathDB" id="PiroplasmaDB:BEWA_045530"/>
<feature type="compositionally biased region" description="Low complexity" evidence="1">
    <location>
        <begin position="404"/>
        <end position="433"/>
    </location>
</feature>
<feature type="compositionally biased region" description="Polar residues" evidence="1">
    <location>
        <begin position="388"/>
        <end position="400"/>
    </location>
</feature>
<feature type="compositionally biased region" description="Basic and acidic residues" evidence="1">
    <location>
        <begin position="1"/>
        <end position="16"/>
    </location>
</feature>
<dbReference type="RefSeq" id="XP_004831541.1">
    <property type="nucleotide sequence ID" value="XM_004831484.1"/>
</dbReference>
<name>L1LA16_THEEQ</name>
<dbReference type="GeneID" id="15804014"/>
<proteinExistence type="predicted"/>
<accession>L1LA16</accession>
<protein>
    <submittedName>
        <fullName evidence="2">Uncharacterized protein</fullName>
    </submittedName>
</protein>
<feature type="compositionally biased region" description="Polar residues" evidence="1">
    <location>
        <begin position="296"/>
        <end position="310"/>
    </location>
</feature>
<evidence type="ECO:0000256" key="1">
    <source>
        <dbReference type="SAM" id="MobiDB-lite"/>
    </source>
</evidence>
<sequence length="499" mass="51730">MQKEEQEAIKERKEALKQQARATQSGLSAAVSGAPQDGGSSPGSGSSVGSGSSSSSSSQSSPILTTPKPVVDGSQGRAGGITIQLDSKSPYPINYSDRKRINVSLYLDIPVVGYSAFQHKRKEKDFTIEKFTVGGIRQIFPKGVTPAQDVKSAIAYFLSCPQSYDPVTSIPLLVYITDGKNHNWYTRKKKGGNTWMSASSLLGKIPQEAHSSHLLQSALEEIKHSTGIDCGIPQAFKSKQFSRENNEIGDGWLYNSAIGVIPPLLKDRRYLNHGLPVKQDENDIVGQLGTIKHKPSATQVDNSTQLSPQLSPGPYGSKGPAGKDGDRGESSPAGAQGVTGEGKADGAEEGTNGVGVNPQIEDKGTGPAADTLPTTEVDKPPGPAIGPTATSNLQGNQTGRETPGAGSNAASGSEASGAGDSSNSSDSSGETTSQAAAIGAPQSPPEGAPTSQPFGTGILEAPLGIGVTVSSVFGGAGSLTGLGWWAYNRYKGDPWVRQI</sequence>
<dbReference type="AlphaFoldDB" id="L1LA16"/>
<dbReference type="Proteomes" id="UP000031512">
    <property type="component" value="Unassembled WGS sequence"/>
</dbReference>
<evidence type="ECO:0000313" key="2">
    <source>
        <dbReference type="EMBL" id="EKX72089.1"/>
    </source>
</evidence>
<gene>
    <name evidence="2" type="ORF">BEWA_045530</name>
</gene>
<feature type="compositionally biased region" description="Low complexity" evidence="1">
    <location>
        <begin position="49"/>
        <end position="61"/>
    </location>
</feature>
<feature type="region of interest" description="Disordered" evidence="1">
    <location>
        <begin position="1"/>
        <end position="83"/>
    </location>
</feature>
<dbReference type="EMBL" id="ACOU01000007">
    <property type="protein sequence ID" value="EKX72089.1"/>
    <property type="molecule type" value="Genomic_DNA"/>
</dbReference>
<keyword evidence="3" id="KW-1185">Reference proteome</keyword>
<organism evidence="2 3">
    <name type="scientific">Theileria equi strain WA</name>
    <dbReference type="NCBI Taxonomy" id="1537102"/>
    <lineage>
        <taxon>Eukaryota</taxon>
        <taxon>Sar</taxon>
        <taxon>Alveolata</taxon>
        <taxon>Apicomplexa</taxon>
        <taxon>Aconoidasida</taxon>
        <taxon>Piroplasmida</taxon>
        <taxon>Theileriidae</taxon>
        <taxon>Theileria</taxon>
    </lineage>
</organism>
<comment type="caution">
    <text evidence="2">The sequence shown here is derived from an EMBL/GenBank/DDBJ whole genome shotgun (WGS) entry which is preliminary data.</text>
</comment>
<reference evidence="2 3" key="1">
    <citation type="journal article" date="2012" name="BMC Genomics">
        <title>Comparative genomic analysis and phylogenetic position of Theileria equi.</title>
        <authorList>
            <person name="Kappmeyer L.S."/>
            <person name="Thiagarajan M."/>
            <person name="Herndon D.R."/>
            <person name="Ramsay J.D."/>
            <person name="Caler E."/>
            <person name="Djikeng A."/>
            <person name="Gillespie J.J."/>
            <person name="Lau A.O."/>
            <person name="Roalson E.H."/>
            <person name="Silva J.C."/>
            <person name="Silva M.G."/>
            <person name="Suarez C.E."/>
            <person name="Ueti M.W."/>
            <person name="Nene V.M."/>
            <person name="Mealey R.H."/>
            <person name="Knowles D.P."/>
            <person name="Brayton K.A."/>
        </authorList>
    </citation>
    <scope>NUCLEOTIDE SEQUENCE [LARGE SCALE GENOMIC DNA]</scope>
    <source>
        <strain evidence="2 3">WA</strain>
    </source>
</reference>
<feature type="region of interest" description="Disordered" evidence="1">
    <location>
        <begin position="294"/>
        <end position="455"/>
    </location>
</feature>
<evidence type="ECO:0000313" key="3">
    <source>
        <dbReference type="Proteomes" id="UP000031512"/>
    </source>
</evidence>